<sequence>MSRSALPLPSADDGPRVPGMLLVRAGHDDEAWQDVLSRMGDLPGLVTPGRARQDHVTASQEPIPRRLLVVDDPAWRGATPDEVRDALGGEGRWVPDLVLLATGGTEADPRLRPLLAFRGTDGDLFWITPRQAALTHLVLHHPYLHLTLEDFEQWAPADPEGEIEGDETAEEEEWEAGPSGPVGAYLETRPSSPRYERPTRPLPLLTPDKDGLLVRTDFSDDAAWTSFLSAVRHPAEHNDVIDDFGDYIDIVDDPAFEGATPEQVMASVHHHTDQSSLDTVVIADADAMRGPDHCALIVPLLDRIGWNFRLVPEEVGSLVVNLALSNMDIEDYMDDETRAALW</sequence>
<accession>A0A1T4PIE3</accession>
<dbReference type="InterPro" id="IPR053832">
    <property type="entry name" value="DUF6924"/>
</dbReference>
<evidence type="ECO:0000313" key="3">
    <source>
        <dbReference type="EMBL" id="SJZ91181.1"/>
    </source>
</evidence>
<name>A0A1T4PIE3_9ACTN</name>
<evidence type="ECO:0000256" key="1">
    <source>
        <dbReference type="SAM" id="MobiDB-lite"/>
    </source>
</evidence>
<proteinExistence type="predicted"/>
<dbReference type="RefSeq" id="WP_078761181.1">
    <property type="nucleotide sequence ID" value="NZ_FUWS01000004.1"/>
</dbReference>
<organism evidence="3 4">
    <name type="scientific">Marinactinospora thermotolerans DSM 45154</name>
    <dbReference type="NCBI Taxonomy" id="1122192"/>
    <lineage>
        <taxon>Bacteria</taxon>
        <taxon>Bacillati</taxon>
        <taxon>Actinomycetota</taxon>
        <taxon>Actinomycetes</taxon>
        <taxon>Streptosporangiales</taxon>
        <taxon>Nocardiopsidaceae</taxon>
        <taxon>Marinactinospora</taxon>
    </lineage>
</organism>
<dbReference type="AlphaFoldDB" id="A0A1T4PIE3"/>
<feature type="compositionally biased region" description="Acidic residues" evidence="1">
    <location>
        <begin position="159"/>
        <end position="175"/>
    </location>
</feature>
<keyword evidence="4" id="KW-1185">Reference proteome</keyword>
<protein>
    <recommendedName>
        <fullName evidence="2">DUF6924 domain-containing protein</fullName>
    </recommendedName>
</protein>
<dbReference type="Pfam" id="PF21962">
    <property type="entry name" value="DUF6924"/>
    <property type="match status" value="1"/>
</dbReference>
<reference evidence="3 4" key="1">
    <citation type="submission" date="2017-02" db="EMBL/GenBank/DDBJ databases">
        <authorList>
            <person name="Peterson S.W."/>
        </authorList>
    </citation>
    <scope>NUCLEOTIDE SEQUENCE [LARGE SCALE GENOMIC DNA]</scope>
    <source>
        <strain evidence="3 4">DSM 45154</strain>
    </source>
</reference>
<dbReference type="EMBL" id="FUWS01000004">
    <property type="protein sequence ID" value="SJZ91181.1"/>
    <property type="molecule type" value="Genomic_DNA"/>
</dbReference>
<feature type="domain" description="DUF6924" evidence="2">
    <location>
        <begin position="212"/>
        <end position="335"/>
    </location>
</feature>
<feature type="region of interest" description="Disordered" evidence="1">
    <location>
        <begin position="158"/>
        <end position="202"/>
    </location>
</feature>
<evidence type="ECO:0000313" key="4">
    <source>
        <dbReference type="Proteomes" id="UP000190637"/>
    </source>
</evidence>
<dbReference type="OrthoDB" id="7854965at2"/>
<gene>
    <name evidence="3" type="ORF">SAMN02745673_01828</name>
</gene>
<dbReference type="STRING" id="1122192.SAMN02745673_01828"/>
<dbReference type="Proteomes" id="UP000190637">
    <property type="component" value="Unassembled WGS sequence"/>
</dbReference>
<evidence type="ECO:0000259" key="2">
    <source>
        <dbReference type="Pfam" id="PF21962"/>
    </source>
</evidence>